<reference evidence="1" key="1">
    <citation type="submission" date="2022-05" db="EMBL/GenBank/DDBJ databases">
        <authorList>
            <person name="Pankratov T."/>
        </authorList>
    </citation>
    <scope>NUCLEOTIDE SEQUENCE</scope>
    <source>
        <strain evidence="1">BP6-180914</strain>
    </source>
</reference>
<proteinExistence type="predicted"/>
<dbReference type="SUPFAM" id="SSF56784">
    <property type="entry name" value="HAD-like"/>
    <property type="match status" value="1"/>
</dbReference>
<dbReference type="Proteomes" id="UP001165667">
    <property type="component" value="Unassembled WGS sequence"/>
</dbReference>
<dbReference type="RefSeq" id="WP_282587794.1">
    <property type="nucleotide sequence ID" value="NZ_JAMOIM010000026.1"/>
</dbReference>
<protein>
    <submittedName>
        <fullName evidence="1">HAD hydrolase-like protein</fullName>
    </submittedName>
</protein>
<evidence type="ECO:0000313" key="2">
    <source>
        <dbReference type="Proteomes" id="UP001165667"/>
    </source>
</evidence>
<dbReference type="InterPro" id="IPR036412">
    <property type="entry name" value="HAD-like_sf"/>
</dbReference>
<keyword evidence="1" id="KW-0378">Hydrolase</keyword>
<dbReference type="InterPro" id="IPR023214">
    <property type="entry name" value="HAD_sf"/>
</dbReference>
<organism evidence="1 2">
    <name type="scientific">Lichenifustis flavocetrariae</name>
    <dbReference type="NCBI Taxonomy" id="2949735"/>
    <lineage>
        <taxon>Bacteria</taxon>
        <taxon>Pseudomonadati</taxon>
        <taxon>Pseudomonadota</taxon>
        <taxon>Alphaproteobacteria</taxon>
        <taxon>Hyphomicrobiales</taxon>
        <taxon>Lichenihabitantaceae</taxon>
        <taxon>Lichenifustis</taxon>
    </lineage>
</organism>
<dbReference type="Pfam" id="PF00702">
    <property type="entry name" value="Hydrolase"/>
    <property type="match status" value="1"/>
</dbReference>
<evidence type="ECO:0000313" key="1">
    <source>
        <dbReference type="EMBL" id="MCW6511416.1"/>
    </source>
</evidence>
<accession>A0AA42CMC5</accession>
<comment type="caution">
    <text evidence="1">The sequence shown here is derived from an EMBL/GenBank/DDBJ whole genome shotgun (WGS) entry which is preliminary data.</text>
</comment>
<dbReference type="AlphaFoldDB" id="A0AA42CMC5"/>
<sequence>MDSIADAAAVSFDVFDTLFVRPLQDPEDAFDMLGAKFGIPDFRALRRQAQQRAFARMHQEGGREITLAGIYAGFDELPVPAAIMQQAEYDLELALTLPNPEIINLFSSLVAQQRSVVLTSDMYMPVAFFQDLLRRHGLPEVPMFISSDRNATKRDHGELFAIVARDLGLPPSRILHIGDNPVSDVLRAREAGFSIFHYVSSRFYRPLPRSTPSASLASAVAKIHEKDIVGGTFYELGFHYGGPAAVGFLHWIEQRALADGIDLLLFVSRDGYILHRLAEQEDPALLPRHVYFKGSRTAFILSNMNEGNFDTSIDFLVSGAYGLSPSELFDRIGVAPPADWVLSDLGFKPDSVVSDANVKSVRDLIAATRSEILKVCRRNRRGLFQYLHSLEIRSGMHLGLVDIGWNGTTQEAFELTVKGMLNIDVTGYYFCLTDMPDCLRRQATMNMQAMITSKTLSRQVVDDIYLNRTMAELFFSAPHDAVIGYDADAAGHITFVEDRGRGDVTDTRQASEDMVAGAQEFAGRFREICRAADFVPWPLDTVTPFLDLVTARDRDLHLINDIQNFDCWGSTRNRVMRVRDYLP</sequence>
<gene>
    <name evidence="1" type="ORF">M8523_25875</name>
</gene>
<dbReference type="GO" id="GO:0016787">
    <property type="term" value="F:hydrolase activity"/>
    <property type="evidence" value="ECO:0007669"/>
    <property type="project" value="UniProtKB-KW"/>
</dbReference>
<keyword evidence="2" id="KW-1185">Reference proteome</keyword>
<dbReference type="EMBL" id="JAMOIM010000026">
    <property type="protein sequence ID" value="MCW6511416.1"/>
    <property type="molecule type" value="Genomic_DNA"/>
</dbReference>
<dbReference type="Gene3D" id="3.40.50.1000">
    <property type="entry name" value="HAD superfamily/HAD-like"/>
    <property type="match status" value="1"/>
</dbReference>
<name>A0AA42CMC5_9HYPH</name>